<proteinExistence type="predicted"/>
<evidence type="ECO:0000313" key="2">
    <source>
        <dbReference type="EMBL" id="MCI49138.1"/>
    </source>
</evidence>
<dbReference type="EMBL" id="LXQA010396464">
    <property type="protein sequence ID" value="MCI49138.1"/>
    <property type="molecule type" value="Genomic_DNA"/>
</dbReference>
<accession>A0A392SJQ6</accession>
<comment type="caution">
    <text evidence="2">The sequence shown here is derived from an EMBL/GenBank/DDBJ whole genome shotgun (WGS) entry which is preliminary data.</text>
</comment>
<feature type="region of interest" description="Disordered" evidence="1">
    <location>
        <begin position="1"/>
        <end position="21"/>
    </location>
</feature>
<protein>
    <submittedName>
        <fullName evidence="2">Sulfate transporter</fullName>
    </submittedName>
</protein>
<name>A0A392SJQ6_9FABA</name>
<sequence length="85" mass="9242">MVQKKDVVSEETKGDTFLGGGSSTILKNPSMKLVRMYRSTMDDLKWARKGAVSTVINGEAVPLVQQRIEDAGFTDLVITPLGADK</sequence>
<evidence type="ECO:0000256" key="1">
    <source>
        <dbReference type="SAM" id="MobiDB-lite"/>
    </source>
</evidence>
<dbReference type="Proteomes" id="UP000265520">
    <property type="component" value="Unassembled WGS sequence"/>
</dbReference>
<feature type="non-terminal residue" evidence="2">
    <location>
        <position position="85"/>
    </location>
</feature>
<keyword evidence="3" id="KW-1185">Reference proteome</keyword>
<evidence type="ECO:0000313" key="3">
    <source>
        <dbReference type="Proteomes" id="UP000265520"/>
    </source>
</evidence>
<organism evidence="2 3">
    <name type="scientific">Trifolium medium</name>
    <dbReference type="NCBI Taxonomy" id="97028"/>
    <lineage>
        <taxon>Eukaryota</taxon>
        <taxon>Viridiplantae</taxon>
        <taxon>Streptophyta</taxon>
        <taxon>Embryophyta</taxon>
        <taxon>Tracheophyta</taxon>
        <taxon>Spermatophyta</taxon>
        <taxon>Magnoliopsida</taxon>
        <taxon>eudicotyledons</taxon>
        <taxon>Gunneridae</taxon>
        <taxon>Pentapetalae</taxon>
        <taxon>rosids</taxon>
        <taxon>fabids</taxon>
        <taxon>Fabales</taxon>
        <taxon>Fabaceae</taxon>
        <taxon>Papilionoideae</taxon>
        <taxon>50 kb inversion clade</taxon>
        <taxon>NPAAA clade</taxon>
        <taxon>Hologalegina</taxon>
        <taxon>IRL clade</taxon>
        <taxon>Trifolieae</taxon>
        <taxon>Trifolium</taxon>
    </lineage>
</organism>
<dbReference type="AlphaFoldDB" id="A0A392SJQ6"/>
<reference evidence="2 3" key="1">
    <citation type="journal article" date="2018" name="Front. Plant Sci.">
        <title>Red Clover (Trifolium pratense) and Zigzag Clover (T. medium) - A Picture of Genomic Similarities and Differences.</title>
        <authorList>
            <person name="Dluhosova J."/>
            <person name="Istvanek J."/>
            <person name="Nedelnik J."/>
            <person name="Repkova J."/>
        </authorList>
    </citation>
    <scope>NUCLEOTIDE SEQUENCE [LARGE SCALE GENOMIC DNA]</scope>
    <source>
        <strain evidence="3">cv. 10/8</strain>
        <tissue evidence="2">Leaf</tissue>
    </source>
</reference>
<feature type="compositionally biased region" description="Basic and acidic residues" evidence="1">
    <location>
        <begin position="1"/>
        <end position="14"/>
    </location>
</feature>